<keyword evidence="1" id="KW-0812">Transmembrane</keyword>
<organism evidence="2 3">
    <name type="scientific">Marine Group I thaumarchaeote SCGC AAA799-B03</name>
    <dbReference type="NCBI Taxonomy" id="1502289"/>
    <lineage>
        <taxon>Archaea</taxon>
        <taxon>Nitrososphaerota</taxon>
        <taxon>Marine Group I</taxon>
    </lineage>
</organism>
<dbReference type="Proteomes" id="UP000029384">
    <property type="component" value="Unassembled WGS sequence"/>
</dbReference>
<protein>
    <submittedName>
        <fullName evidence="2">Uncharacterized protein</fullName>
    </submittedName>
</protein>
<reference evidence="2 3" key="1">
    <citation type="submission" date="2014-06" db="EMBL/GenBank/DDBJ databases">
        <authorList>
            <person name="Ngugi D.K."/>
            <person name="Blom J."/>
            <person name="Alam I."/>
            <person name="Rashid M."/>
            <person name="Baalawi W."/>
            <person name="Zhang G."/>
            <person name="Hikmawan T."/>
            <person name="Guan Y."/>
            <person name="Antunes A."/>
            <person name="Siam R."/>
            <person name="El-Dorry H."/>
            <person name="Bajic V."/>
            <person name="Stingl U."/>
        </authorList>
    </citation>
    <scope>NUCLEOTIDE SEQUENCE [LARGE SCALE GENOMIC DNA]</scope>
    <source>
        <strain evidence="2">SCGC AAA799-B03</strain>
    </source>
</reference>
<comment type="caution">
    <text evidence="2">The sequence shown here is derived from an EMBL/GenBank/DDBJ whole genome shotgun (WGS) entry which is preliminary data.</text>
</comment>
<keyword evidence="1" id="KW-1133">Transmembrane helix</keyword>
<evidence type="ECO:0000313" key="2">
    <source>
        <dbReference type="EMBL" id="KFM22163.1"/>
    </source>
</evidence>
<keyword evidence="1" id="KW-0472">Membrane</keyword>
<proteinExistence type="predicted"/>
<evidence type="ECO:0000256" key="1">
    <source>
        <dbReference type="SAM" id="Phobius"/>
    </source>
</evidence>
<accession>A0A087S8V9</accession>
<keyword evidence="3" id="KW-1185">Reference proteome</keyword>
<dbReference type="EMBL" id="JOTA01000003">
    <property type="protein sequence ID" value="KFM22163.1"/>
    <property type="molecule type" value="Genomic_DNA"/>
</dbReference>
<dbReference type="PATRIC" id="fig|1502289.3.peg.185"/>
<dbReference type="AlphaFoldDB" id="A0A087S8V9"/>
<evidence type="ECO:0000313" key="3">
    <source>
        <dbReference type="Proteomes" id="UP000029384"/>
    </source>
</evidence>
<name>A0A087S8V9_9ARCH</name>
<feature type="transmembrane region" description="Helical" evidence="1">
    <location>
        <begin position="128"/>
        <end position="148"/>
    </location>
</feature>
<sequence length="163" mass="18358">MKVSLFKIGLTLVIVGIIWISIIFADTEKIQEQVNLKQSSSFEIKSQFTGTGIGFYKAYMPEFSGQEIFIQILDVKDNVIQEQIIQTKMSVGYFDFDEDGIYTAKVTNLAKNQVNLEIEFGDTNSKNMTPPGIMILVGTIAMIVMSYLKIKDHKMAQPDENIS</sequence>
<gene>
    <name evidence="2" type="ORF">AAA799B03_00185</name>
</gene>